<evidence type="ECO:0000256" key="1">
    <source>
        <dbReference type="SAM" id="MobiDB-lite"/>
    </source>
</evidence>
<sequence>MMNKIALILLGLLVPTLVLAADNGTTLNFSPPPSDYSVIFLGNIFGIVDGVLHGTGSQIMGTMFGVFNAAVLAIGGIIIMYTLMVSTMNTAHEGQMLGQKWSSIWVPMRSVLGLTLMIPKASGYCVMQIFVMWIVVQGVGAADKVWQAALSYLNRGGAIIQTQMSPTKSLLAGSNNEVATGAEIILSGQVCMLGLQTALNNQRQSYLNLQQNNAGPCAGSPSGPMKDFCENPVPDFLSSVNVVAYENDHKKDSAFTVPMPNLSDKPYSALNGICGSLHWNKFTGADNLSNVSLTKDELKTTQMSRAIGIQQMYIDLSSVAQIMVNNDPLLNNNLAPISGSDGSQKYFSSNAVQQFGVPLTPNSQQICDGNNANTSECSNWGSDPNSTNNSSPLFNGTEVQGAIADYNGILLPALNLLEQDQKGQSAKDARAFIQDANNYGWILAGSYFFNLAQLNSTSMLNPDKTDSGTGLGESIFPTILPAVTSGFASNNTCSPGQSAPNYLCQWMQGDPAPINAVVGLIDGSNVGQERVNFPASKDIAGLNTGGQDVSAAKGAASSTVYGFLHNSMMVQLPGQPGQNPPQFAMKFNINIDLSKFQLPSQDFPCGELKIMFFHMCLGSLMGEVFYNLIIRNIFNFFLNAIAQIINAVIMTFLSVPLLGIAATFRAGVAMIQQPSVNPVIALANMGVNYINFANELWIVLLTVAVTTSLIPLFGLFIFALIAMAFPLLFAWMSVMLSIGFITAYYVPFLPYMIFTFGAIAWLMVVIEAMVAAPIVALGITHPEGHDAFGKGEQAIMILFNVFLRPAMMIIGYIAAIALTYVSVWIINAGFSNAMAFIQGSYTSGGDWSFNSNWNAQNAPNLVDQAGQMNMTQGYTGWAGIYGFFFSLLTYTTMYLIVVQKSFTLITVLPDKVLRWIGGQAESTGQEVAQWGEDVKGQVKGGGDSTSKAAQQIDSQLSAGGQKAVGKVKGLFKKGGPSIGGQGSTGTDSTPSKPDD</sequence>
<comment type="caution">
    <text evidence="4">The sequence shown here is derived from an EMBL/GenBank/DDBJ whole genome shotgun (WGS) entry which is preliminary data.</text>
</comment>
<keyword evidence="2" id="KW-0812">Transmembrane</keyword>
<feature type="transmembrane region" description="Helical" evidence="2">
    <location>
        <begin position="752"/>
        <end position="780"/>
    </location>
</feature>
<dbReference type="PATRIC" id="fig|456.5.peg.1946"/>
<name>A0A0W0VBN6_9GAMM</name>
<feature type="signal peptide" evidence="3">
    <location>
        <begin position="1"/>
        <end position="20"/>
    </location>
</feature>
<feature type="transmembrane region" description="Helical" evidence="2">
    <location>
        <begin position="878"/>
        <end position="897"/>
    </location>
</feature>
<gene>
    <name evidence="4" type="ORF">Ljor_1824</name>
</gene>
<dbReference type="InterPro" id="IPR027628">
    <property type="entry name" value="DotA_TraY"/>
</dbReference>
<dbReference type="STRING" id="456.Ljor_1824"/>
<organism evidence="4 5">
    <name type="scientific">Legionella jordanis</name>
    <dbReference type="NCBI Taxonomy" id="456"/>
    <lineage>
        <taxon>Bacteria</taxon>
        <taxon>Pseudomonadati</taxon>
        <taxon>Pseudomonadota</taxon>
        <taxon>Gammaproteobacteria</taxon>
        <taxon>Legionellales</taxon>
        <taxon>Legionellaceae</taxon>
        <taxon>Legionella</taxon>
    </lineage>
</organism>
<dbReference type="InterPro" id="IPR021528">
    <property type="entry name" value="DotA"/>
</dbReference>
<feature type="transmembrane region" description="Helical" evidence="2">
    <location>
        <begin position="610"/>
        <end position="629"/>
    </location>
</feature>
<dbReference type="NCBIfam" id="TIGR04346">
    <property type="entry name" value="DotA_TraY"/>
    <property type="match status" value="2"/>
</dbReference>
<keyword evidence="2" id="KW-0472">Membrane</keyword>
<accession>A0A0W0VBN6</accession>
<reference evidence="4 5" key="1">
    <citation type="submission" date="2015-11" db="EMBL/GenBank/DDBJ databases">
        <title>Genomic analysis of 38 Legionella species identifies large and diverse effector repertoires.</title>
        <authorList>
            <person name="Burstein D."/>
            <person name="Amaro F."/>
            <person name="Zusman T."/>
            <person name="Lifshitz Z."/>
            <person name="Cohen O."/>
            <person name="Gilbert J.A."/>
            <person name="Pupko T."/>
            <person name="Shuman H.A."/>
            <person name="Segal G."/>
        </authorList>
    </citation>
    <scope>NUCLEOTIDE SEQUENCE [LARGE SCALE GENOMIC DNA]</scope>
    <source>
        <strain evidence="4 5">BL-540</strain>
    </source>
</reference>
<evidence type="ECO:0000313" key="5">
    <source>
        <dbReference type="Proteomes" id="UP000055035"/>
    </source>
</evidence>
<feature type="chain" id="PRO_5006914649" evidence="3">
    <location>
        <begin position="21"/>
        <end position="995"/>
    </location>
</feature>
<feature type="transmembrane region" description="Helical" evidence="2">
    <location>
        <begin position="36"/>
        <end position="52"/>
    </location>
</feature>
<feature type="transmembrane region" description="Helical" evidence="2">
    <location>
        <begin position="801"/>
        <end position="826"/>
    </location>
</feature>
<feature type="transmembrane region" description="Helical" evidence="2">
    <location>
        <begin position="696"/>
        <end position="721"/>
    </location>
</feature>
<feature type="region of interest" description="Disordered" evidence="1">
    <location>
        <begin position="972"/>
        <end position="995"/>
    </location>
</feature>
<proteinExistence type="predicted"/>
<keyword evidence="5" id="KW-1185">Reference proteome</keyword>
<dbReference type="AlphaFoldDB" id="A0A0W0VBN6"/>
<feature type="transmembrane region" description="Helical" evidence="2">
    <location>
        <begin position="64"/>
        <end position="84"/>
    </location>
</feature>
<dbReference type="Pfam" id="PF11388">
    <property type="entry name" value="DotA"/>
    <property type="match status" value="1"/>
</dbReference>
<feature type="transmembrane region" description="Helical" evidence="2">
    <location>
        <begin position="728"/>
        <end position="746"/>
    </location>
</feature>
<dbReference type="NCBIfam" id="NF033886">
    <property type="entry name" value="T4SS_DotA"/>
    <property type="match status" value="1"/>
</dbReference>
<dbReference type="EMBL" id="LNYJ01000011">
    <property type="protein sequence ID" value="KTD17518.1"/>
    <property type="molecule type" value="Genomic_DNA"/>
</dbReference>
<evidence type="ECO:0000256" key="3">
    <source>
        <dbReference type="SAM" id="SignalP"/>
    </source>
</evidence>
<keyword evidence="3" id="KW-0732">Signal</keyword>
<evidence type="ECO:0000313" key="4">
    <source>
        <dbReference type="EMBL" id="KTD17518.1"/>
    </source>
</evidence>
<dbReference type="Proteomes" id="UP000055035">
    <property type="component" value="Unassembled WGS sequence"/>
</dbReference>
<protein>
    <submittedName>
        <fullName evidence="4">DotA</fullName>
    </submittedName>
</protein>
<keyword evidence="2" id="KW-1133">Transmembrane helix</keyword>
<feature type="transmembrane region" description="Helical" evidence="2">
    <location>
        <begin position="636"/>
        <end position="664"/>
    </location>
</feature>
<evidence type="ECO:0000256" key="2">
    <source>
        <dbReference type="SAM" id="Phobius"/>
    </source>
</evidence>
<dbReference type="RefSeq" id="WP_232003946.1">
    <property type="nucleotide sequence ID" value="NZ_CAXYJA010000009.1"/>
</dbReference>